<protein>
    <submittedName>
        <fullName evidence="2">Uncharacterized protein</fullName>
    </submittedName>
</protein>
<evidence type="ECO:0000313" key="2">
    <source>
        <dbReference type="EMBL" id="KAF9699426.1"/>
    </source>
</evidence>
<accession>A0A8H7MG55</accession>
<dbReference type="Proteomes" id="UP000651452">
    <property type="component" value="Unassembled WGS sequence"/>
</dbReference>
<feature type="signal peptide" evidence="1">
    <location>
        <begin position="1"/>
        <end position="17"/>
    </location>
</feature>
<evidence type="ECO:0000313" key="3">
    <source>
        <dbReference type="Proteomes" id="UP000651452"/>
    </source>
</evidence>
<reference evidence="2" key="2">
    <citation type="submission" date="2020-09" db="EMBL/GenBank/DDBJ databases">
        <title>Reference genome assembly for Australian Ascochyta lentis isolate Al4.</title>
        <authorList>
            <person name="Lee R.C."/>
            <person name="Farfan-Caceres L.M."/>
            <person name="Debler J.W."/>
            <person name="Williams A.H."/>
            <person name="Henares B.M."/>
        </authorList>
    </citation>
    <scope>NUCLEOTIDE SEQUENCE</scope>
    <source>
        <strain evidence="2">Al4</strain>
    </source>
</reference>
<sequence length="258" mass="25065">MQYIILALATAASFASAQSSASTSSAGASSTGAVVPVGGNCTPGSTQCALGSSCYATNSMLQPRCGNFQATCTSDQQCAFNTCNLQQGLCNGFLSSSSALPSAWSSSSASATITSISAGGYTPAPSSTVTASAGSLPLGADCNALANPSQCVAGVQCWASNSGLIARCGNFNAACSSNAQCAYNTCNNGLCNGFLQSSIGNATMTVQPTGSSKASGSATQTGSATATTSMVPFTGAASVANVASGVMAVVFGAAAWVL</sequence>
<dbReference type="AlphaFoldDB" id="A0A8H7MG55"/>
<organism evidence="2 3">
    <name type="scientific">Ascochyta lentis</name>
    <dbReference type="NCBI Taxonomy" id="205686"/>
    <lineage>
        <taxon>Eukaryota</taxon>
        <taxon>Fungi</taxon>
        <taxon>Dikarya</taxon>
        <taxon>Ascomycota</taxon>
        <taxon>Pezizomycotina</taxon>
        <taxon>Dothideomycetes</taxon>
        <taxon>Pleosporomycetidae</taxon>
        <taxon>Pleosporales</taxon>
        <taxon>Pleosporineae</taxon>
        <taxon>Didymellaceae</taxon>
        <taxon>Ascochyta</taxon>
    </lineage>
</organism>
<dbReference type="EMBL" id="RZGK01000004">
    <property type="protein sequence ID" value="KAF9699426.1"/>
    <property type="molecule type" value="Genomic_DNA"/>
</dbReference>
<name>A0A8H7MG55_9PLEO</name>
<comment type="caution">
    <text evidence="2">The sequence shown here is derived from an EMBL/GenBank/DDBJ whole genome shotgun (WGS) entry which is preliminary data.</text>
</comment>
<reference evidence="2" key="1">
    <citation type="submission" date="2018-12" db="EMBL/GenBank/DDBJ databases">
        <authorList>
            <person name="Syme R.A."/>
            <person name="Farfan-Caceres L."/>
            <person name="Lichtenzveig J."/>
        </authorList>
    </citation>
    <scope>NUCLEOTIDE SEQUENCE</scope>
    <source>
        <strain evidence="2">Al4</strain>
    </source>
</reference>
<proteinExistence type="predicted"/>
<feature type="chain" id="PRO_5034034024" evidence="1">
    <location>
        <begin position="18"/>
        <end position="258"/>
    </location>
</feature>
<keyword evidence="1" id="KW-0732">Signal</keyword>
<gene>
    <name evidence="2" type="ORF">EKO04_002487</name>
</gene>
<dbReference type="OrthoDB" id="5413589at2759"/>
<evidence type="ECO:0000256" key="1">
    <source>
        <dbReference type="SAM" id="SignalP"/>
    </source>
</evidence>
<keyword evidence="3" id="KW-1185">Reference proteome</keyword>